<accession>A0A6P1ZFW1</accession>
<feature type="transmembrane region" description="Helical" evidence="1">
    <location>
        <begin position="65"/>
        <end position="82"/>
    </location>
</feature>
<feature type="transmembrane region" description="Helical" evidence="1">
    <location>
        <begin position="122"/>
        <end position="139"/>
    </location>
</feature>
<keyword evidence="1" id="KW-1133">Transmembrane helix</keyword>
<feature type="transmembrane region" description="Helical" evidence="1">
    <location>
        <begin position="37"/>
        <end position="59"/>
    </location>
</feature>
<feature type="transmembrane region" description="Helical" evidence="1">
    <location>
        <begin position="457"/>
        <end position="477"/>
    </location>
</feature>
<feature type="transmembrane region" description="Helical" evidence="1">
    <location>
        <begin position="190"/>
        <end position="214"/>
    </location>
</feature>
<feature type="transmembrane region" description="Helical" evidence="1">
    <location>
        <begin position="421"/>
        <end position="445"/>
    </location>
</feature>
<dbReference type="InterPro" id="IPR010656">
    <property type="entry name" value="DctM"/>
</dbReference>
<protein>
    <submittedName>
        <fullName evidence="3">TRAP transporter permease</fullName>
    </submittedName>
</protein>
<dbReference type="OrthoDB" id="9759894at2"/>
<feature type="transmembrane region" description="Helical" evidence="1">
    <location>
        <begin position="311"/>
        <end position="337"/>
    </location>
</feature>
<proteinExistence type="predicted"/>
<feature type="transmembrane region" description="Helical" evidence="1">
    <location>
        <begin position="94"/>
        <end position="110"/>
    </location>
</feature>
<reference evidence="3 4" key="1">
    <citation type="submission" date="2018-06" db="EMBL/GenBank/DDBJ databases">
        <title>Complete genome of Desulfovibrio marinus P48SEP.</title>
        <authorList>
            <person name="Crispim J.S."/>
            <person name="Vidigal P.M.P."/>
            <person name="Silva L.C.F."/>
            <person name="Araujo L.C."/>
            <person name="Laguardia C.N."/>
            <person name="Dias R.S."/>
            <person name="Sousa M.P."/>
            <person name="Paula S.O."/>
            <person name="Silva C."/>
        </authorList>
    </citation>
    <scope>NUCLEOTIDE SEQUENCE [LARGE SCALE GENOMIC DNA]</scope>
    <source>
        <strain evidence="3 4">P48SEP</strain>
    </source>
</reference>
<feature type="domain" description="TRAP C4-dicarboxylate transport system permease DctM subunit" evidence="2">
    <location>
        <begin position="132"/>
        <end position="561"/>
    </location>
</feature>
<evidence type="ECO:0000313" key="4">
    <source>
        <dbReference type="Proteomes" id="UP000434052"/>
    </source>
</evidence>
<dbReference type="NCBIfam" id="TIGR02123">
    <property type="entry name" value="TRAP_fused"/>
    <property type="match status" value="1"/>
</dbReference>
<dbReference type="PANTHER" id="PTHR43849">
    <property type="entry name" value="BLL3936 PROTEIN"/>
    <property type="match status" value="1"/>
</dbReference>
<dbReference type="AlphaFoldDB" id="A0A6P1ZFW1"/>
<sequence>MTDSQTVPAGAHGGTEQDIDSETLAIKRVLAGRTARIVYVVGILCSLFHLWVNTIGIMPEIQRNAVHYAFILFLGFLQYPLLKRKADKSIAIDYGLAILAFAVGFYLVFFEDALHARNEVPNMVDLIAAGLAIILMLEVTRRTTGLLIPALCVIALSYSLFLGRAFGGLWHFPGVTIERILYRMYFAPDGLFGTIATISSTFVFLFVLFAAFLIKSGAGEFIIDLAMAVMGRLTGGPAKMAVFASGIMGSISGSAVANTVGTGSITIPMMKRMGFKPQFAGGIEAAASTGGQLMPPIMGAGAFIMSQWTQIPYLTIVGVAFIPAIMYFVSVAFFIHLRAKRRGLEPLSSDEIPKVREVLKRGWNFFIPIGVLIGLLMLRYTPTFAACGGIASIVVASWLNPRTRMSFRDIMDALSMGAQNMVTTGIILLCSGIIIGVVLMVGMGIKFSMLIQSISQGSLMLTIILVALASLILGMGLPVTASYIVLAVLAAPAMTMLGTSTIAAHMLIFWYSQDANVTPPVCLAAYSAAGIAGANPLATGFESWKLAKALYIIPLLFCYSPLLFEGPTWQVVETAVLGLGGLFCFAVFFEGYNQRMLSWPARVFYLGCAAAMLWPDLRLHALGAAAFIAGSVMEVTVFRPGRSAAVVAVQKE</sequence>
<gene>
    <name evidence="3" type="ORF">DQK91_12085</name>
</gene>
<name>A0A6P1ZFW1_9BACT</name>
<feature type="transmembrane region" description="Helical" evidence="1">
    <location>
        <begin position="570"/>
        <end position="589"/>
    </location>
</feature>
<evidence type="ECO:0000259" key="2">
    <source>
        <dbReference type="Pfam" id="PF06808"/>
    </source>
</evidence>
<dbReference type="InterPro" id="IPR011853">
    <property type="entry name" value="TRAP_DctM-Dct_fused"/>
</dbReference>
<feature type="transmembrane region" description="Helical" evidence="1">
    <location>
        <begin position="484"/>
        <end position="511"/>
    </location>
</feature>
<dbReference type="Pfam" id="PF06808">
    <property type="entry name" value="DctM"/>
    <property type="match status" value="1"/>
</dbReference>
<feature type="transmembrane region" description="Helical" evidence="1">
    <location>
        <begin position="383"/>
        <end position="400"/>
    </location>
</feature>
<dbReference type="PANTHER" id="PTHR43849:SF2">
    <property type="entry name" value="BLL3936 PROTEIN"/>
    <property type="match status" value="1"/>
</dbReference>
<keyword evidence="1" id="KW-0812">Transmembrane</keyword>
<evidence type="ECO:0000313" key="3">
    <source>
        <dbReference type="EMBL" id="TVM33397.1"/>
    </source>
</evidence>
<keyword evidence="1" id="KW-0472">Membrane</keyword>
<dbReference type="RefSeq" id="WP_144305618.1">
    <property type="nucleotide sequence ID" value="NZ_QMIF01000007.1"/>
</dbReference>
<feature type="transmembrane region" description="Helical" evidence="1">
    <location>
        <begin position="146"/>
        <end position="170"/>
    </location>
</feature>
<organism evidence="3 4">
    <name type="scientific">Oceanidesulfovibrio marinus</name>
    <dbReference type="NCBI Taxonomy" id="370038"/>
    <lineage>
        <taxon>Bacteria</taxon>
        <taxon>Pseudomonadati</taxon>
        <taxon>Thermodesulfobacteriota</taxon>
        <taxon>Desulfovibrionia</taxon>
        <taxon>Desulfovibrionales</taxon>
        <taxon>Desulfovibrionaceae</taxon>
        <taxon>Oceanidesulfovibrio</taxon>
    </lineage>
</organism>
<comment type="caution">
    <text evidence="3">The sequence shown here is derived from an EMBL/GenBank/DDBJ whole genome shotgun (WGS) entry which is preliminary data.</text>
</comment>
<evidence type="ECO:0000256" key="1">
    <source>
        <dbReference type="SAM" id="Phobius"/>
    </source>
</evidence>
<dbReference type="Proteomes" id="UP000434052">
    <property type="component" value="Unassembled WGS sequence"/>
</dbReference>
<feature type="transmembrane region" description="Helical" evidence="1">
    <location>
        <begin position="358"/>
        <end position="377"/>
    </location>
</feature>
<dbReference type="EMBL" id="QMIF01000007">
    <property type="protein sequence ID" value="TVM33397.1"/>
    <property type="molecule type" value="Genomic_DNA"/>
</dbReference>